<feature type="non-terminal residue" evidence="2">
    <location>
        <position position="1"/>
    </location>
</feature>
<dbReference type="SUPFAM" id="SSF49899">
    <property type="entry name" value="Concanavalin A-like lectins/glucanases"/>
    <property type="match status" value="1"/>
</dbReference>
<dbReference type="OrthoDB" id="6782541at2759"/>
<sequence length="272" mass="30619">MGTNDHPLGEISVKVNDNQYHVIKFHRQGYNSTLQVDDYNVQSSFPGGNQLQVFNTQSQIQIGGKWSRGKKRIDRPFSGIISGVVVNTLHVLDLAAEKDVHASIRGDVALIQGILERHDHLQKMQQVHFRAFFFYAGVPPTQRINSEESEAVALIIGIIAGALIAVVLVILVIVKFKWRNDRSFKVDDSKEYPHGPGAALLGNTASSTTSQAQYQLNGALRNGDKAQMQQKQKKRDSKDIKEWYVNNLRARQNNVKLRVMESIQRSCSKQVW</sequence>
<dbReference type="CDD" id="cd00110">
    <property type="entry name" value="LamG"/>
    <property type="match status" value="1"/>
</dbReference>
<dbReference type="PROSITE" id="PS50025">
    <property type="entry name" value="LAM_G_DOMAIN"/>
    <property type="match status" value="1"/>
</dbReference>
<reference evidence="2" key="1">
    <citation type="journal article" date="2013" name="Genome Biol.">
        <title>Draft genome of the mountain pine beetle, Dendroctonus ponderosae Hopkins, a major forest pest.</title>
        <authorList>
            <person name="Keeling C.I."/>
            <person name="Yuen M.M."/>
            <person name="Liao N.Y."/>
            <person name="Docking T.R."/>
            <person name="Chan S.K."/>
            <person name="Taylor G.A."/>
            <person name="Palmquist D.L."/>
            <person name="Jackman S.D."/>
            <person name="Nguyen A."/>
            <person name="Li M."/>
            <person name="Henderson H."/>
            <person name="Janes J.K."/>
            <person name="Zhao Y."/>
            <person name="Pandoh P."/>
            <person name="Moore R."/>
            <person name="Sperling F.A."/>
            <person name="Huber D.P."/>
            <person name="Birol I."/>
            <person name="Jones S.J."/>
            <person name="Bohlmann J."/>
        </authorList>
    </citation>
    <scope>NUCLEOTIDE SEQUENCE</scope>
</reference>
<dbReference type="InterPro" id="IPR001791">
    <property type="entry name" value="Laminin_G"/>
</dbReference>
<name>N6UHH6_DENPD</name>
<comment type="caution">
    <text evidence="1">Lacks conserved residue(s) required for the propagation of feature annotation.</text>
</comment>
<accession>N6UHH6</accession>
<dbReference type="InterPro" id="IPR013320">
    <property type="entry name" value="ConA-like_dom_sf"/>
</dbReference>
<gene>
    <name evidence="2" type="ORF">YQE_05226</name>
</gene>
<evidence type="ECO:0000256" key="1">
    <source>
        <dbReference type="PROSITE-ProRule" id="PRU00122"/>
    </source>
</evidence>
<evidence type="ECO:0000313" key="2">
    <source>
        <dbReference type="EMBL" id="ENN78072.1"/>
    </source>
</evidence>
<dbReference type="Gene3D" id="2.60.120.200">
    <property type="match status" value="1"/>
</dbReference>
<protein>
    <submittedName>
        <fullName evidence="2">Uncharacterized protein</fullName>
    </submittedName>
</protein>
<dbReference type="AlphaFoldDB" id="N6UHH6"/>
<proteinExistence type="predicted"/>
<dbReference type="EMBL" id="KB740923">
    <property type="protein sequence ID" value="ENN78072.1"/>
    <property type="molecule type" value="Genomic_DNA"/>
</dbReference>
<organism evidence="2">
    <name type="scientific">Dendroctonus ponderosae</name>
    <name type="common">Mountain pine beetle</name>
    <dbReference type="NCBI Taxonomy" id="77166"/>
    <lineage>
        <taxon>Eukaryota</taxon>
        <taxon>Metazoa</taxon>
        <taxon>Ecdysozoa</taxon>
        <taxon>Arthropoda</taxon>
        <taxon>Hexapoda</taxon>
        <taxon>Insecta</taxon>
        <taxon>Pterygota</taxon>
        <taxon>Neoptera</taxon>
        <taxon>Endopterygota</taxon>
        <taxon>Coleoptera</taxon>
        <taxon>Polyphaga</taxon>
        <taxon>Cucujiformia</taxon>
        <taxon>Curculionidae</taxon>
        <taxon>Scolytinae</taxon>
        <taxon>Dendroctonus</taxon>
    </lineage>
</organism>
<dbReference type="HOGENOM" id="CLU_1024025_0_0_1"/>
<dbReference type="Pfam" id="PF02210">
    <property type="entry name" value="Laminin_G_2"/>
    <property type="match status" value="1"/>
</dbReference>